<evidence type="ECO:0000313" key="2">
    <source>
        <dbReference type="Proteomes" id="UP000265020"/>
    </source>
</evidence>
<dbReference type="OMA" id="GRAGEIM"/>
<reference evidence="1" key="2">
    <citation type="submission" date="2025-09" db="UniProtKB">
        <authorList>
            <consortium name="Ensembl"/>
        </authorList>
    </citation>
    <scope>IDENTIFICATION</scope>
</reference>
<reference evidence="1" key="1">
    <citation type="submission" date="2025-08" db="UniProtKB">
        <authorList>
            <consortium name="Ensembl"/>
        </authorList>
    </citation>
    <scope>IDENTIFICATION</scope>
</reference>
<proteinExistence type="predicted"/>
<dbReference type="GeneTree" id="ENSGT00940000165459"/>
<accession>A0A3Q2E6S6</accession>
<dbReference type="AlphaFoldDB" id="A0A3Q2E6S6"/>
<dbReference type="STRING" id="28743.ENSCVAP00000028003"/>
<sequence>MCVCLQMAQQEEPLYDFPEPSQPSKQRLPQRGRSSLRSISVLDRLLLTVPVWLQLSINPANALHILQRDQEVNKYFTLSLESSAISFPDLPRLISFYCVSRDVLPFPLELPEAIARAASHKELESISHMGIGEGVTCFLTADFAT</sequence>
<evidence type="ECO:0000313" key="1">
    <source>
        <dbReference type="Ensembl" id="ENSCVAP00000028003.1"/>
    </source>
</evidence>
<name>A0A3Q2E6S6_CYPVA</name>
<organism evidence="1 2">
    <name type="scientific">Cyprinodon variegatus</name>
    <name type="common">Sheepshead minnow</name>
    <dbReference type="NCBI Taxonomy" id="28743"/>
    <lineage>
        <taxon>Eukaryota</taxon>
        <taxon>Metazoa</taxon>
        <taxon>Chordata</taxon>
        <taxon>Craniata</taxon>
        <taxon>Vertebrata</taxon>
        <taxon>Euteleostomi</taxon>
        <taxon>Actinopterygii</taxon>
        <taxon>Neopterygii</taxon>
        <taxon>Teleostei</taxon>
        <taxon>Neoteleostei</taxon>
        <taxon>Acanthomorphata</taxon>
        <taxon>Ovalentaria</taxon>
        <taxon>Atherinomorphae</taxon>
        <taxon>Cyprinodontiformes</taxon>
        <taxon>Cyprinodontidae</taxon>
        <taxon>Cyprinodon</taxon>
    </lineage>
</organism>
<keyword evidence="2" id="KW-1185">Reference proteome</keyword>
<dbReference type="Proteomes" id="UP000265020">
    <property type="component" value="Unassembled WGS sequence"/>
</dbReference>
<dbReference type="Ensembl" id="ENSCVAT00000019608.1">
    <property type="protein sequence ID" value="ENSCVAP00000028003.1"/>
    <property type="gene ID" value="ENSCVAG00000014790.1"/>
</dbReference>
<dbReference type="SUPFAM" id="SSF55550">
    <property type="entry name" value="SH2 domain"/>
    <property type="match status" value="1"/>
</dbReference>
<dbReference type="InterPro" id="IPR036860">
    <property type="entry name" value="SH2_dom_sf"/>
</dbReference>
<protein>
    <submittedName>
        <fullName evidence="1">Uncharacterized protein</fullName>
    </submittedName>
</protein>